<evidence type="ECO:0000256" key="1">
    <source>
        <dbReference type="ARBA" id="ARBA00022729"/>
    </source>
</evidence>
<dbReference type="PANTHER" id="PTHR43037:SF5">
    <property type="entry name" value="FERULOYL ESTERASE"/>
    <property type="match status" value="1"/>
</dbReference>
<dbReference type="SUPFAM" id="SSF53474">
    <property type="entry name" value="alpha/beta-Hydrolases"/>
    <property type="match status" value="1"/>
</dbReference>
<feature type="domain" description="SLH" evidence="4">
    <location>
        <begin position="514"/>
        <end position="574"/>
    </location>
</feature>
<feature type="domain" description="SLH" evidence="4">
    <location>
        <begin position="575"/>
        <end position="626"/>
    </location>
</feature>
<feature type="non-terminal residue" evidence="5">
    <location>
        <position position="1"/>
    </location>
</feature>
<dbReference type="GO" id="GO:0016787">
    <property type="term" value="F:hydrolase activity"/>
    <property type="evidence" value="ECO:0007669"/>
    <property type="project" value="UniProtKB-KW"/>
</dbReference>
<sequence>YPGSLHGLQFYGLGKGADYIAAHYLENNTYDANYAEQWFAGLAGTPSGVGLFEPGTLTENAGSYVIPMAVVNGPANAQAVADSYNGKAGICEVVTDASVSGFDSDLVVSLYDQVVGKFYYSQGQFREMPKYEQNGIIEVNETVTVSSGKEIEYYAYIPDDLSFGSRDSVPLLMWFHGGGGEAEAMVSWTEWPLVAKENGFMVVSFDQHGSYTSHEAVEVLDLLLAKYSFLDESRVYAGGFSMGGGKTWNLGVKYWDRLAGVIPTAAGSMAEGDDVYTDFVEADVILPTFYIAGGASVLAERPTAEGNNVNEILGYLWTMNDLGTYSYDASADADWGVTPATSTTFAYRDKADFLLGQTLESFNIKSFPSADGNTYTWLCVNANKPHTLTANDAHVAWDYIEHFSRNADGIICIDGRPVDETPDVPDIPDIPDLPDLPVIIPGGSGNENTNPGGFTDVSANAWYADAVEWAVENEITAGTSANTFSPNAACTRAQMVTFLWRASGYPDPASDTMPFTDVSPDAYYYRAVLWAVGEGITTGTSATTFSPDATVTRGQVVSFLYRAAGEPAADGVNRFKDVSESAYYYDAVLWAVAQNVTEGSSANTFSPANACTRAEIVTFLYRYFVG</sequence>
<evidence type="ECO:0000256" key="2">
    <source>
        <dbReference type="ARBA" id="ARBA00022737"/>
    </source>
</evidence>
<dbReference type="PROSITE" id="PS51272">
    <property type="entry name" value="SLH"/>
    <property type="match status" value="3"/>
</dbReference>
<reference evidence="5" key="1">
    <citation type="submission" date="2020-10" db="EMBL/GenBank/DDBJ databases">
        <authorList>
            <person name="Gilroy R."/>
        </authorList>
    </citation>
    <scope>NUCLEOTIDE SEQUENCE</scope>
    <source>
        <strain evidence="5">ChiSjej2B20-13462</strain>
    </source>
</reference>
<dbReference type="Gene3D" id="3.40.50.1820">
    <property type="entry name" value="alpha/beta hydrolase"/>
    <property type="match status" value="1"/>
</dbReference>
<dbReference type="Pfam" id="PF00395">
    <property type="entry name" value="SLH"/>
    <property type="match status" value="3"/>
</dbReference>
<organism evidence="5 6">
    <name type="scientific">Candidatus Avoscillospira stercorigallinarum</name>
    <dbReference type="NCBI Taxonomy" id="2840708"/>
    <lineage>
        <taxon>Bacteria</taxon>
        <taxon>Bacillati</taxon>
        <taxon>Bacillota</taxon>
        <taxon>Clostridia</taxon>
        <taxon>Eubacteriales</taxon>
        <taxon>Oscillospiraceae</taxon>
        <taxon>Oscillospiraceae incertae sedis</taxon>
        <taxon>Candidatus Avoscillospira</taxon>
    </lineage>
</organism>
<gene>
    <name evidence="5" type="ORF">IAA67_02835</name>
</gene>
<reference evidence="5" key="2">
    <citation type="journal article" date="2021" name="PeerJ">
        <title>Extensive microbial diversity within the chicken gut microbiome revealed by metagenomics and culture.</title>
        <authorList>
            <person name="Gilroy R."/>
            <person name="Ravi A."/>
            <person name="Getino M."/>
            <person name="Pursley I."/>
            <person name="Horton D.L."/>
            <person name="Alikhan N.F."/>
            <person name="Baker D."/>
            <person name="Gharbi K."/>
            <person name="Hall N."/>
            <person name="Watson M."/>
            <person name="Adriaenssens E.M."/>
            <person name="Foster-Nyarko E."/>
            <person name="Jarju S."/>
            <person name="Secka A."/>
            <person name="Antonio M."/>
            <person name="Oren A."/>
            <person name="Chaudhuri R.R."/>
            <person name="La Ragione R."/>
            <person name="Hildebrand F."/>
            <person name="Pallen M.J."/>
        </authorList>
    </citation>
    <scope>NUCLEOTIDE SEQUENCE</scope>
    <source>
        <strain evidence="5">ChiSjej2B20-13462</strain>
    </source>
</reference>
<accession>A0A9D0Z7E9</accession>
<evidence type="ECO:0000313" key="5">
    <source>
        <dbReference type="EMBL" id="HIQ69253.1"/>
    </source>
</evidence>
<evidence type="ECO:0000256" key="3">
    <source>
        <dbReference type="ARBA" id="ARBA00022801"/>
    </source>
</evidence>
<dbReference type="InterPro" id="IPR001119">
    <property type="entry name" value="SLH_dom"/>
</dbReference>
<feature type="domain" description="SLH" evidence="4">
    <location>
        <begin position="450"/>
        <end position="513"/>
    </location>
</feature>
<protein>
    <submittedName>
        <fullName evidence="5">S-layer homology domain-containing protein</fullName>
    </submittedName>
</protein>
<keyword evidence="1" id="KW-0732">Signal</keyword>
<dbReference type="EMBL" id="DVFN01000043">
    <property type="protein sequence ID" value="HIQ69253.1"/>
    <property type="molecule type" value="Genomic_DNA"/>
</dbReference>
<keyword evidence="3" id="KW-0378">Hydrolase</keyword>
<dbReference type="PANTHER" id="PTHR43037">
    <property type="entry name" value="UNNAMED PRODUCT-RELATED"/>
    <property type="match status" value="1"/>
</dbReference>
<dbReference type="AlphaFoldDB" id="A0A9D0Z7E9"/>
<name>A0A9D0Z7E9_9FIRM</name>
<comment type="caution">
    <text evidence="5">The sequence shown here is derived from an EMBL/GenBank/DDBJ whole genome shotgun (WGS) entry which is preliminary data.</text>
</comment>
<dbReference type="Proteomes" id="UP000886874">
    <property type="component" value="Unassembled WGS sequence"/>
</dbReference>
<keyword evidence="2" id="KW-0677">Repeat</keyword>
<evidence type="ECO:0000313" key="6">
    <source>
        <dbReference type="Proteomes" id="UP000886874"/>
    </source>
</evidence>
<proteinExistence type="predicted"/>
<dbReference type="InterPro" id="IPR050955">
    <property type="entry name" value="Plant_Biomass_Hydrol_Est"/>
</dbReference>
<evidence type="ECO:0000259" key="4">
    <source>
        <dbReference type="PROSITE" id="PS51272"/>
    </source>
</evidence>
<dbReference type="InterPro" id="IPR029058">
    <property type="entry name" value="AB_hydrolase_fold"/>
</dbReference>